<evidence type="ECO:0000256" key="1">
    <source>
        <dbReference type="ARBA" id="ARBA00001917"/>
    </source>
</evidence>
<proteinExistence type="predicted"/>
<protein>
    <recommendedName>
        <fullName evidence="7">Pyridoxamine 5'-phosphate oxidase</fullName>
    </recommendedName>
</protein>
<evidence type="ECO:0000256" key="4">
    <source>
        <dbReference type="ARBA" id="ARBA00023002"/>
    </source>
</evidence>
<comment type="caution">
    <text evidence="5">The sequence shown here is derived from an EMBL/GenBank/DDBJ whole genome shotgun (WGS) entry which is preliminary data.</text>
</comment>
<evidence type="ECO:0000256" key="2">
    <source>
        <dbReference type="ARBA" id="ARBA00022630"/>
    </source>
</evidence>
<accession>A0ABP5F4J9</accession>
<keyword evidence="3" id="KW-0288">FMN</keyword>
<keyword evidence="2" id="KW-0285">Flavoprotein</keyword>
<dbReference type="PANTHER" id="PTHR10851">
    <property type="entry name" value="PYRIDOXINE-5-PHOSPHATE OXIDASE"/>
    <property type="match status" value="1"/>
</dbReference>
<dbReference type="EMBL" id="BAAAPC010000028">
    <property type="protein sequence ID" value="GAA2014476.1"/>
    <property type="molecule type" value="Genomic_DNA"/>
</dbReference>
<organism evidence="5 6">
    <name type="scientific">Nocardiopsis rhodophaea</name>
    <dbReference type="NCBI Taxonomy" id="280238"/>
    <lineage>
        <taxon>Bacteria</taxon>
        <taxon>Bacillati</taxon>
        <taxon>Actinomycetota</taxon>
        <taxon>Actinomycetes</taxon>
        <taxon>Streptosporangiales</taxon>
        <taxon>Nocardiopsidaceae</taxon>
        <taxon>Nocardiopsis</taxon>
    </lineage>
</organism>
<gene>
    <name evidence="5" type="ORF">GCM10009799_48470</name>
</gene>
<sequence>MRVVPLPDGFAFFLHHRSSIGLALAIDPAVSLAFDWSEQSRVVVVEGRCDRVSAVEADAYYGRLPKREQLAVWAGGMEREGVARDEIAHSVAQFADRFAGQLIPRPTYWGGYRVIVSEMCFRQASGDGVLDILRYRNAGYDKTWDVRRESA</sequence>
<keyword evidence="4" id="KW-0560">Oxidoreductase</keyword>
<dbReference type="PANTHER" id="PTHR10851:SF0">
    <property type="entry name" value="PYRIDOXINE-5'-PHOSPHATE OXIDASE"/>
    <property type="match status" value="1"/>
</dbReference>
<keyword evidence="6" id="KW-1185">Reference proteome</keyword>
<name>A0ABP5F4J9_9ACTN</name>
<evidence type="ECO:0000313" key="5">
    <source>
        <dbReference type="EMBL" id="GAA2014476.1"/>
    </source>
</evidence>
<dbReference type="InterPro" id="IPR000659">
    <property type="entry name" value="Pyridox_Oxase"/>
</dbReference>
<dbReference type="SUPFAM" id="SSF50475">
    <property type="entry name" value="FMN-binding split barrel"/>
    <property type="match status" value="1"/>
</dbReference>
<dbReference type="Proteomes" id="UP001501585">
    <property type="component" value="Unassembled WGS sequence"/>
</dbReference>
<reference evidence="6" key="1">
    <citation type="journal article" date="2019" name="Int. J. Syst. Evol. Microbiol.">
        <title>The Global Catalogue of Microorganisms (GCM) 10K type strain sequencing project: providing services to taxonomists for standard genome sequencing and annotation.</title>
        <authorList>
            <consortium name="The Broad Institute Genomics Platform"/>
            <consortium name="The Broad Institute Genome Sequencing Center for Infectious Disease"/>
            <person name="Wu L."/>
            <person name="Ma J."/>
        </authorList>
    </citation>
    <scope>NUCLEOTIDE SEQUENCE [LARGE SCALE GENOMIC DNA]</scope>
    <source>
        <strain evidence="6">JCM 15313</strain>
    </source>
</reference>
<evidence type="ECO:0008006" key="7">
    <source>
        <dbReference type="Google" id="ProtNLM"/>
    </source>
</evidence>
<dbReference type="InterPro" id="IPR012349">
    <property type="entry name" value="Split_barrel_FMN-bd"/>
</dbReference>
<evidence type="ECO:0000256" key="3">
    <source>
        <dbReference type="ARBA" id="ARBA00022643"/>
    </source>
</evidence>
<evidence type="ECO:0000313" key="6">
    <source>
        <dbReference type="Proteomes" id="UP001501585"/>
    </source>
</evidence>
<comment type="cofactor">
    <cofactor evidence="1">
        <name>FMN</name>
        <dbReference type="ChEBI" id="CHEBI:58210"/>
    </cofactor>
</comment>
<dbReference type="Gene3D" id="2.30.110.10">
    <property type="entry name" value="Electron Transport, Fmn-binding Protein, Chain A"/>
    <property type="match status" value="1"/>
</dbReference>